<dbReference type="OrthoDB" id="8029962at2"/>
<reference evidence="1 2" key="1">
    <citation type="submission" date="2015-11" db="EMBL/GenBank/DDBJ databases">
        <title>Draft genome sequence of Paramesorhizobium deserti A-3-E, a strain highly resistant to diverse beta-lactam antibiotics.</title>
        <authorList>
            <person name="Lv R."/>
            <person name="Yang X."/>
            <person name="Fang N."/>
            <person name="Guo J."/>
            <person name="Luo X."/>
            <person name="Peng F."/>
            <person name="Yang R."/>
            <person name="Cui Y."/>
            <person name="Fang C."/>
            <person name="Song Y."/>
        </authorList>
    </citation>
    <scope>NUCLEOTIDE SEQUENCE [LARGE SCALE GENOMIC DNA]</scope>
    <source>
        <strain evidence="1 2">A-3-E</strain>
    </source>
</reference>
<comment type="caution">
    <text evidence="1">The sequence shown here is derived from an EMBL/GenBank/DDBJ whole genome shotgun (WGS) entry which is preliminary data.</text>
</comment>
<protein>
    <submittedName>
        <fullName evidence="1">Uncharacterized protein</fullName>
    </submittedName>
</protein>
<gene>
    <name evidence="1" type="ORF">ATN84_14740</name>
</gene>
<accession>A0A135HSI5</accession>
<dbReference type="Proteomes" id="UP000070107">
    <property type="component" value="Unassembled WGS sequence"/>
</dbReference>
<dbReference type="STRING" id="1494590.ATN84_14740"/>
<evidence type="ECO:0000313" key="1">
    <source>
        <dbReference type="EMBL" id="KXF76156.1"/>
    </source>
</evidence>
<dbReference type="AlphaFoldDB" id="A0A135HSI5"/>
<proteinExistence type="predicted"/>
<name>A0A135HSI5_9HYPH</name>
<keyword evidence="2" id="KW-1185">Reference proteome</keyword>
<evidence type="ECO:0000313" key="2">
    <source>
        <dbReference type="Proteomes" id="UP000070107"/>
    </source>
</evidence>
<dbReference type="EMBL" id="LNTU01000034">
    <property type="protein sequence ID" value="KXF76156.1"/>
    <property type="molecule type" value="Genomic_DNA"/>
</dbReference>
<dbReference type="RefSeq" id="WP_068882918.1">
    <property type="nucleotide sequence ID" value="NZ_LNTU01000034.1"/>
</dbReference>
<sequence>MPDFPSDVRSILNRVMDSAPSDLRLVAQRLHDHAVEERMPAAEVRECLAELGYRNIAEFCSDLELPQHVAERWERFGVSSEMKQVFRMLINQRKRFAEAAAEFEKHTHVGLLDFLRSRGVL</sequence>
<organism evidence="1 2">
    <name type="scientific">Paramesorhizobium deserti</name>
    <dbReference type="NCBI Taxonomy" id="1494590"/>
    <lineage>
        <taxon>Bacteria</taxon>
        <taxon>Pseudomonadati</taxon>
        <taxon>Pseudomonadota</taxon>
        <taxon>Alphaproteobacteria</taxon>
        <taxon>Hyphomicrobiales</taxon>
        <taxon>Phyllobacteriaceae</taxon>
        <taxon>Paramesorhizobium</taxon>
    </lineage>
</organism>